<dbReference type="RefSeq" id="WP_114827232.1">
    <property type="nucleotide sequence ID" value="NZ_QQTO01000019.1"/>
</dbReference>
<evidence type="ECO:0000313" key="2">
    <source>
        <dbReference type="Proteomes" id="UP000255207"/>
    </source>
</evidence>
<protein>
    <submittedName>
        <fullName evidence="1">Histidinol dehydrogenase</fullName>
    </submittedName>
</protein>
<accession>A0A370LC43</accession>
<proteinExistence type="predicted"/>
<reference evidence="2" key="1">
    <citation type="submission" date="2018-07" db="EMBL/GenBank/DDBJ databases">
        <authorList>
            <person name="Safronova V.I."/>
            <person name="Chirak E.R."/>
            <person name="Sazanova A.L."/>
        </authorList>
    </citation>
    <scope>NUCLEOTIDE SEQUENCE [LARGE SCALE GENOMIC DNA]</scope>
    <source>
        <strain evidence="2">RCAM04685</strain>
    </source>
</reference>
<keyword evidence="2" id="KW-1185">Reference proteome</keyword>
<dbReference type="InterPro" id="IPR011660">
    <property type="entry name" value="VapB-like"/>
</dbReference>
<dbReference type="OrthoDB" id="8301496at2"/>
<dbReference type="Proteomes" id="UP000255207">
    <property type="component" value="Unassembled WGS sequence"/>
</dbReference>
<gene>
    <name evidence="1" type="ORF">DWE98_00600</name>
</gene>
<dbReference type="Pfam" id="PF07704">
    <property type="entry name" value="PSK_trans_fac"/>
    <property type="match status" value="1"/>
</dbReference>
<sequence length="90" mass="9974">MPLYIRDDEVDALAVKVQELTKSRTKTAAVRLALEHELQHLNAALPPSTRFDKAIAMVDAIRAEVAAQGLSGTNDFDMKAFTDEMWGEND</sequence>
<comment type="caution">
    <text evidence="1">The sequence shown here is derived from an EMBL/GenBank/DDBJ whole genome shotgun (WGS) entry which is preliminary data.</text>
</comment>
<organism evidence="1 2">
    <name type="scientific">Bosea caraganae</name>
    <dbReference type="NCBI Taxonomy" id="2763117"/>
    <lineage>
        <taxon>Bacteria</taxon>
        <taxon>Pseudomonadati</taxon>
        <taxon>Pseudomonadota</taxon>
        <taxon>Alphaproteobacteria</taxon>
        <taxon>Hyphomicrobiales</taxon>
        <taxon>Boseaceae</taxon>
        <taxon>Bosea</taxon>
    </lineage>
</organism>
<dbReference type="EMBL" id="QQTP01000001">
    <property type="protein sequence ID" value="RDJ29115.1"/>
    <property type="molecule type" value="Genomic_DNA"/>
</dbReference>
<name>A0A370LC43_9HYPH</name>
<evidence type="ECO:0000313" key="1">
    <source>
        <dbReference type="EMBL" id="RDJ29115.1"/>
    </source>
</evidence>
<dbReference type="AlphaFoldDB" id="A0A370LC43"/>